<keyword evidence="3" id="KW-1185">Reference proteome</keyword>
<organism evidence="2 3">
    <name type="scientific">Diabrotica virgifera virgifera</name>
    <name type="common">western corn rootworm</name>
    <dbReference type="NCBI Taxonomy" id="50390"/>
    <lineage>
        <taxon>Eukaryota</taxon>
        <taxon>Metazoa</taxon>
        <taxon>Ecdysozoa</taxon>
        <taxon>Arthropoda</taxon>
        <taxon>Hexapoda</taxon>
        <taxon>Insecta</taxon>
        <taxon>Pterygota</taxon>
        <taxon>Neoptera</taxon>
        <taxon>Endopterygota</taxon>
        <taxon>Coleoptera</taxon>
        <taxon>Polyphaga</taxon>
        <taxon>Cucujiformia</taxon>
        <taxon>Chrysomeloidea</taxon>
        <taxon>Chrysomelidae</taxon>
        <taxon>Galerucinae</taxon>
        <taxon>Diabroticina</taxon>
        <taxon>Diabroticites</taxon>
        <taxon>Diabrotica</taxon>
    </lineage>
</organism>
<proteinExistence type="predicted"/>
<evidence type="ECO:0000256" key="1">
    <source>
        <dbReference type="SAM" id="Phobius"/>
    </source>
</evidence>
<dbReference type="RefSeq" id="XP_050510951.1">
    <property type="nucleotide sequence ID" value="XM_050654994.1"/>
</dbReference>
<keyword evidence="1" id="KW-0812">Transmembrane</keyword>
<evidence type="ECO:0000313" key="3">
    <source>
        <dbReference type="Proteomes" id="UP001652700"/>
    </source>
</evidence>
<keyword evidence="1" id="KW-1133">Transmembrane helix</keyword>
<keyword evidence="1" id="KW-0472">Membrane</keyword>
<accession>A0ABM5KL77</accession>
<reference evidence="2" key="1">
    <citation type="submission" date="2025-05" db="UniProtKB">
        <authorList>
            <consortium name="EnsemblMetazoa"/>
        </authorList>
    </citation>
    <scope>IDENTIFICATION</scope>
</reference>
<dbReference type="Pfam" id="PF07841">
    <property type="entry name" value="DM4_12"/>
    <property type="match status" value="1"/>
</dbReference>
<evidence type="ECO:0000313" key="2">
    <source>
        <dbReference type="EnsemblMetazoa" id="XP_050510951.1"/>
    </source>
</evidence>
<dbReference type="EnsemblMetazoa" id="XM_050654994.1">
    <property type="protein sequence ID" value="XP_050510951.1"/>
    <property type="gene ID" value="LOC126887453"/>
</dbReference>
<dbReference type="GeneID" id="126887453"/>
<dbReference type="Proteomes" id="UP001652700">
    <property type="component" value="Unplaced"/>
</dbReference>
<name>A0ABM5KL77_DIAVI</name>
<feature type="transmembrane region" description="Helical" evidence="1">
    <location>
        <begin position="27"/>
        <end position="48"/>
    </location>
</feature>
<protein>
    <submittedName>
        <fullName evidence="2">Uncharacterized protein</fullName>
    </submittedName>
</protein>
<sequence length="184" mass="20456">MPFLEIPVQKSLNFAKNAVAKINVPSLVLTGLLVLISAVVIPSALMLISKKLHFADPFTNHYNSTYRNLDLDISPMWKYGSILDNVLLENHIDTTACVQRSICSLIYKSKRDILNGNATSIDKIIDGVTSNDWILDKIYSTSIYSAVNNGLNSVNCNKEYTNCKIPENNLISFINDAIQFLGTI</sequence>
<dbReference type="InterPro" id="IPR006631">
    <property type="entry name" value="DM4_12"/>
</dbReference>